<keyword evidence="3" id="KW-1185">Reference proteome</keyword>
<reference evidence="2" key="1">
    <citation type="submission" date="2020-02" db="EMBL/GenBank/DDBJ databases">
        <authorList>
            <person name="Palmer J.M."/>
        </authorList>
    </citation>
    <scope>NUCLEOTIDE SEQUENCE</scope>
    <source>
        <strain evidence="2">EPUS1.4</strain>
        <tissue evidence="2">Thallus</tissue>
    </source>
</reference>
<sequence length="186" mass="20555">MSKDRATSKLQDPSLAAHNGKSSPPPPWSQGRALRPSDILELQKETRSHLESLKASSLDPRPDLRNNPCQATSEPNKKDSAKYVIPQKRVSQLRSLEPTAITSAQHPSGLSAAPFKLKSCREKVVGGLSKEDELQAIWKKFDEEEGRQRFRPAAEGEADNVSGNEVLGAWEEDHALHDLYQEDGPP</sequence>
<proteinExistence type="predicted"/>
<accession>A0A8H7E4S9</accession>
<gene>
    <name evidence="2" type="ORF">GJ744_011510</name>
</gene>
<comment type="caution">
    <text evidence="2">The sequence shown here is derived from an EMBL/GenBank/DDBJ whole genome shotgun (WGS) entry which is preliminary data.</text>
</comment>
<evidence type="ECO:0000256" key="1">
    <source>
        <dbReference type="SAM" id="MobiDB-lite"/>
    </source>
</evidence>
<evidence type="ECO:0000313" key="3">
    <source>
        <dbReference type="Proteomes" id="UP000606974"/>
    </source>
</evidence>
<evidence type="ECO:0000313" key="2">
    <source>
        <dbReference type="EMBL" id="KAF7506681.1"/>
    </source>
</evidence>
<feature type="region of interest" description="Disordered" evidence="1">
    <location>
        <begin position="1"/>
        <end position="90"/>
    </location>
</feature>
<dbReference type="EMBL" id="JAACFV010000082">
    <property type="protein sequence ID" value="KAF7506681.1"/>
    <property type="molecule type" value="Genomic_DNA"/>
</dbReference>
<name>A0A8H7E4S9_9EURO</name>
<dbReference type="Proteomes" id="UP000606974">
    <property type="component" value="Unassembled WGS sequence"/>
</dbReference>
<dbReference type="OrthoDB" id="10294828at2759"/>
<organism evidence="2 3">
    <name type="scientific">Endocarpon pusillum</name>
    <dbReference type="NCBI Taxonomy" id="364733"/>
    <lineage>
        <taxon>Eukaryota</taxon>
        <taxon>Fungi</taxon>
        <taxon>Dikarya</taxon>
        <taxon>Ascomycota</taxon>
        <taxon>Pezizomycotina</taxon>
        <taxon>Eurotiomycetes</taxon>
        <taxon>Chaetothyriomycetidae</taxon>
        <taxon>Verrucariales</taxon>
        <taxon>Verrucariaceae</taxon>
        <taxon>Endocarpon</taxon>
    </lineage>
</organism>
<protein>
    <submittedName>
        <fullName evidence="2">Uncharacterized protein</fullName>
    </submittedName>
</protein>
<dbReference type="AlphaFoldDB" id="A0A8H7E4S9"/>
<feature type="compositionally biased region" description="Basic and acidic residues" evidence="1">
    <location>
        <begin position="41"/>
        <end position="52"/>
    </location>
</feature>